<protein>
    <recommendedName>
        <fullName evidence="2">Indoleacetamide hydrolase</fullName>
    </recommendedName>
</protein>
<dbReference type="PANTHER" id="PTHR11895:SF76">
    <property type="entry name" value="INDOLEACETAMIDE HYDROLASE"/>
    <property type="match status" value="1"/>
</dbReference>
<dbReference type="GO" id="GO:0003824">
    <property type="term" value="F:catalytic activity"/>
    <property type="evidence" value="ECO:0007669"/>
    <property type="project" value="InterPro"/>
</dbReference>
<gene>
    <name evidence="4" type="ORF">BHK69_12170</name>
</gene>
<evidence type="ECO:0000256" key="2">
    <source>
        <dbReference type="ARBA" id="ARBA00021874"/>
    </source>
</evidence>
<keyword evidence="5" id="KW-1185">Reference proteome</keyword>
<dbReference type="NCBIfam" id="NF005686">
    <property type="entry name" value="PRK07486.1"/>
    <property type="match status" value="1"/>
</dbReference>
<dbReference type="Pfam" id="PF01425">
    <property type="entry name" value="Amidase"/>
    <property type="match status" value="1"/>
</dbReference>
<dbReference type="InterPro" id="IPR036928">
    <property type="entry name" value="AS_sf"/>
</dbReference>
<dbReference type="STRING" id="1526658.BHK69_12170"/>
<dbReference type="InterPro" id="IPR023631">
    <property type="entry name" value="Amidase_dom"/>
</dbReference>
<dbReference type="InterPro" id="IPR020556">
    <property type="entry name" value="Amidase_CS"/>
</dbReference>
<dbReference type="Gene3D" id="3.90.1300.10">
    <property type="entry name" value="Amidase signature (AS) domain"/>
    <property type="match status" value="1"/>
</dbReference>
<evidence type="ECO:0000313" key="5">
    <source>
        <dbReference type="Proteomes" id="UP000094969"/>
    </source>
</evidence>
<dbReference type="AlphaFoldDB" id="A0A1D7U169"/>
<dbReference type="PROSITE" id="PS00571">
    <property type="entry name" value="AMIDASES"/>
    <property type="match status" value="1"/>
</dbReference>
<dbReference type="PANTHER" id="PTHR11895">
    <property type="entry name" value="TRANSAMIDASE"/>
    <property type="match status" value="1"/>
</dbReference>
<dbReference type="Proteomes" id="UP000094969">
    <property type="component" value="Chromosome"/>
</dbReference>
<proteinExistence type="predicted"/>
<dbReference type="RefSeq" id="WP_069690333.1">
    <property type="nucleotide sequence ID" value="NZ_CP017147.1"/>
</dbReference>
<evidence type="ECO:0000313" key="4">
    <source>
        <dbReference type="EMBL" id="AOO81118.1"/>
    </source>
</evidence>
<sequence>MPDTVSSAATSDIVALDAVALSQAIHARKLSCVEVMAAFLDQVERLNPRVNAIVAQRERGDLLKEAAVLDAELAAGHSRGWMHGFPQAIKDLSAATGFATTQGSPLFKDIIAQTDAIFVERMKAAGSIIIGKTNTPEFGLGSQTFNPVFGATRNAYDQSKTSGGSSGGAAVALALRMLPVADGSDHAGSLRNPAAFNNVLGLRPSYGRVLSGTDEVFIPQLGVAGPMARKVRDLAALLAVQSGYDPRVPMSLREDPAVFLGPLERDVTGLKIGWLGDLGGHLPMEEGVLSLCRQGLAAFEGMGAIVEDVALGFDPESVWQAWLKLRAWQAGSGLAPVYADPASRDLLKPEARWEVEQGLKVSAFEVMQASGLRSRWYQHLHGLFGRYDILVLPSAQVFPFSVETPWPKEVAGRAMDTYHRWMQVVIPVTMSGCPALSVPVGFNAAGLPMGMQLWGPNQSELLLLQIAQAYEDATGWVDRRRPGLLDG</sequence>
<accession>A0A1D7U169</accession>
<name>A0A1D7U169_9HYPH</name>
<dbReference type="KEGG" id="bvv:BHK69_12170"/>
<evidence type="ECO:0000259" key="3">
    <source>
        <dbReference type="Pfam" id="PF01425"/>
    </source>
</evidence>
<organism evidence="4 5">
    <name type="scientific">Bosea vaviloviae</name>
    <dbReference type="NCBI Taxonomy" id="1526658"/>
    <lineage>
        <taxon>Bacteria</taxon>
        <taxon>Pseudomonadati</taxon>
        <taxon>Pseudomonadota</taxon>
        <taxon>Alphaproteobacteria</taxon>
        <taxon>Hyphomicrobiales</taxon>
        <taxon>Boseaceae</taxon>
        <taxon>Bosea</taxon>
    </lineage>
</organism>
<dbReference type="SUPFAM" id="SSF75304">
    <property type="entry name" value="Amidase signature (AS) enzymes"/>
    <property type="match status" value="1"/>
</dbReference>
<reference evidence="4 5" key="1">
    <citation type="journal article" date="2015" name="Antonie Van Leeuwenhoek">
        <title>Bosea vaviloviae sp. nov., a new species of slow-growing rhizobia isolated from nodules of the relict species Vavilovia formosa (Stev.) Fed.</title>
        <authorList>
            <person name="Safronova V.I."/>
            <person name="Kuznetsova I.G."/>
            <person name="Sazanova A.L."/>
            <person name="Kimeklis A.K."/>
            <person name="Belimov A.A."/>
            <person name="Andronov E.E."/>
            <person name="Pinaev A.G."/>
            <person name="Chizhevskaya E.P."/>
            <person name="Pukhaev A.R."/>
            <person name="Popov K.P."/>
            <person name="Willems A."/>
            <person name="Tikhonovich I.A."/>
        </authorList>
    </citation>
    <scope>NUCLEOTIDE SEQUENCE [LARGE SCALE GENOMIC DNA]</scope>
    <source>
        <strain evidence="4 5">Vaf18</strain>
    </source>
</reference>
<dbReference type="OrthoDB" id="9814821at2"/>
<feature type="domain" description="Amidase" evidence="3">
    <location>
        <begin position="34"/>
        <end position="464"/>
    </location>
</feature>
<comment type="function">
    <text evidence="1">Hydrolyzes indole-3-acetamide (IAM) into indole-3-acetic acid (IAA).</text>
</comment>
<dbReference type="EMBL" id="CP017147">
    <property type="protein sequence ID" value="AOO81118.1"/>
    <property type="molecule type" value="Genomic_DNA"/>
</dbReference>
<evidence type="ECO:0000256" key="1">
    <source>
        <dbReference type="ARBA" id="ARBA00003871"/>
    </source>
</evidence>
<dbReference type="InterPro" id="IPR000120">
    <property type="entry name" value="Amidase"/>
</dbReference>